<dbReference type="WBParaSite" id="nRc.2.0.1.t39578-RA">
    <property type="protein sequence ID" value="nRc.2.0.1.t39578-RA"/>
    <property type="gene ID" value="nRc.2.0.1.g39578"/>
</dbReference>
<name>A0A915KPC0_ROMCU</name>
<reference evidence="2" key="1">
    <citation type="submission" date="2022-11" db="UniProtKB">
        <authorList>
            <consortium name="WormBaseParasite"/>
        </authorList>
    </citation>
    <scope>IDENTIFICATION</scope>
</reference>
<proteinExistence type="predicted"/>
<keyword evidence="1" id="KW-1185">Reference proteome</keyword>
<evidence type="ECO:0000313" key="1">
    <source>
        <dbReference type="Proteomes" id="UP000887565"/>
    </source>
</evidence>
<dbReference type="Proteomes" id="UP000887565">
    <property type="component" value="Unplaced"/>
</dbReference>
<organism evidence="1 2">
    <name type="scientific">Romanomermis culicivorax</name>
    <name type="common">Nematode worm</name>
    <dbReference type="NCBI Taxonomy" id="13658"/>
    <lineage>
        <taxon>Eukaryota</taxon>
        <taxon>Metazoa</taxon>
        <taxon>Ecdysozoa</taxon>
        <taxon>Nematoda</taxon>
        <taxon>Enoplea</taxon>
        <taxon>Dorylaimia</taxon>
        <taxon>Mermithida</taxon>
        <taxon>Mermithoidea</taxon>
        <taxon>Mermithidae</taxon>
        <taxon>Romanomermis</taxon>
    </lineage>
</organism>
<dbReference type="AlphaFoldDB" id="A0A915KPC0"/>
<protein>
    <submittedName>
        <fullName evidence="2">Uncharacterized protein</fullName>
    </submittedName>
</protein>
<accession>A0A915KPC0</accession>
<evidence type="ECO:0000313" key="2">
    <source>
        <dbReference type="WBParaSite" id="nRc.2.0.1.t39578-RA"/>
    </source>
</evidence>
<sequence length="65" mass="7823">MSQYRDSQTSEVSEQIPKITNFQKSYLKNRRMKPRFDTCRRFFPQEEQTRCGPGSVGYHRCNEDE</sequence>